<organism evidence="2 3">
    <name type="scientific">Emergomyces africanus</name>
    <dbReference type="NCBI Taxonomy" id="1955775"/>
    <lineage>
        <taxon>Eukaryota</taxon>
        <taxon>Fungi</taxon>
        <taxon>Dikarya</taxon>
        <taxon>Ascomycota</taxon>
        <taxon>Pezizomycotina</taxon>
        <taxon>Eurotiomycetes</taxon>
        <taxon>Eurotiomycetidae</taxon>
        <taxon>Onygenales</taxon>
        <taxon>Ajellomycetaceae</taxon>
        <taxon>Emergomyces</taxon>
    </lineage>
</organism>
<keyword evidence="3" id="KW-1185">Reference proteome</keyword>
<name>A0A1B7NJ77_9EURO</name>
<dbReference type="EMBL" id="LGUA01004329">
    <property type="protein sequence ID" value="OAX76863.1"/>
    <property type="molecule type" value="Genomic_DNA"/>
</dbReference>
<evidence type="ECO:0000256" key="1">
    <source>
        <dbReference type="SAM" id="MobiDB-lite"/>
    </source>
</evidence>
<evidence type="ECO:0000313" key="2">
    <source>
        <dbReference type="EMBL" id="OAX76863.1"/>
    </source>
</evidence>
<reference evidence="2 3" key="1">
    <citation type="submission" date="2015-07" db="EMBL/GenBank/DDBJ databases">
        <title>Emmonsia species relationships and genome sequence.</title>
        <authorList>
            <person name="Cuomo C.A."/>
            <person name="Schwartz I.S."/>
            <person name="Kenyon C."/>
            <person name="de Hoog G.S."/>
            <person name="Govender N.P."/>
            <person name="Botha A."/>
            <person name="Moreno L."/>
            <person name="de Vries M."/>
            <person name="Munoz J.F."/>
            <person name="Stielow J.B."/>
        </authorList>
    </citation>
    <scope>NUCLEOTIDE SEQUENCE [LARGE SCALE GENOMIC DNA]</scope>
    <source>
        <strain evidence="2 3">CBS 136260</strain>
    </source>
</reference>
<comment type="caution">
    <text evidence="2">The sequence shown here is derived from an EMBL/GenBank/DDBJ whole genome shotgun (WGS) entry which is preliminary data.</text>
</comment>
<feature type="compositionally biased region" description="Polar residues" evidence="1">
    <location>
        <begin position="18"/>
        <end position="28"/>
    </location>
</feature>
<feature type="region of interest" description="Disordered" evidence="1">
    <location>
        <begin position="1"/>
        <end position="67"/>
    </location>
</feature>
<sequence>MAANTVQEDSYDAGKNPVDSNDQVSQNEAPVLSRRRTDRKTTALKGMEIPQGQPVQVARGKNNVQDH</sequence>
<protein>
    <submittedName>
        <fullName evidence="2">Uncharacterized protein</fullName>
    </submittedName>
</protein>
<dbReference type="AlphaFoldDB" id="A0A1B7NJ77"/>
<accession>A0A1B7NJ77</accession>
<evidence type="ECO:0000313" key="3">
    <source>
        <dbReference type="Proteomes" id="UP000091918"/>
    </source>
</evidence>
<proteinExistence type="predicted"/>
<gene>
    <name evidence="2" type="ORF">ACJ72_08844</name>
</gene>
<dbReference type="Proteomes" id="UP000091918">
    <property type="component" value="Unassembled WGS sequence"/>
</dbReference>